<gene>
    <name evidence="2" type="ORF">DCC81_15900</name>
</gene>
<proteinExistence type="predicted"/>
<keyword evidence="1" id="KW-1133">Transmembrane helix</keyword>
<keyword evidence="1" id="KW-0472">Membrane</keyword>
<feature type="transmembrane region" description="Helical" evidence="1">
    <location>
        <begin position="24"/>
        <end position="43"/>
    </location>
</feature>
<name>A0A2T7BHI7_9BACT</name>
<dbReference type="Proteomes" id="UP000244450">
    <property type="component" value="Unassembled WGS sequence"/>
</dbReference>
<feature type="transmembrane region" description="Helical" evidence="1">
    <location>
        <begin position="49"/>
        <end position="66"/>
    </location>
</feature>
<evidence type="ECO:0000256" key="1">
    <source>
        <dbReference type="SAM" id="Phobius"/>
    </source>
</evidence>
<evidence type="ECO:0000313" key="3">
    <source>
        <dbReference type="Proteomes" id="UP000244450"/>
    </source>
</evidence>
<comment type="caution">
    <text evidence="2">The sequence shown here is derived from an EMBL/GenBank/DDBJ whole genome shotgun (WGS) entry which is preliminary data.</text>
</comment>
<protein>
    <submittedName>
        <fullName evidence="2">Uncharacterized protein</fullName>
    </submittedName>
</protein>
<evidence type="ECO:0000313" key="2">
    <source>
        <dbReference type="EMBL" id="PUZ25747.1"/>
    </source>
</evidence>
<organism evidence="2 3">
    <name type="scientific">Chitinophaga parva</name>
    <dbReference type="NCBI Taxonomy" id="2169414"/>
    <lineage>
        <taxon>Bacteria</taxon>
        <taxon>Pseudomonadati</taxon>
        <taxon>Bacteroidota</taxon>
        <taxon>Chitinophagia</taxon>
        <taxon>Chitinophagales</taxon>
        <taxon>Chitinophagaceae</taxon>
        <taxon>Chitinophaga</taxon>
    </lineage>
</organism>
<dbReference type="AlphaFoldDB" id="A0A2T7BHI7"/>
<keyword evidence="3" id="KW-1185">Reference proteome</keyword>
<keyword evidence="1" id="KW-0812">Transmembrane</keyword>
<sequence>MSMIPTSLTVPIVNTQKWGRRHQVFYACLGLWLLAIPLNLVFFQSILGWQFLVVTLVVLLVVKQFIGDPYTITGYLKLEPWQLTAEWTDDSFMVFSMQDLEQISVLIEAAEDDQGFTGRDDRNITRNYVRSGLTNVLEFYENGKQYRFQFRLRDEDMDALNACLLFWVRGQYDVRIDDYSGRAIPHRVE</sequence>
<reference evidence="2 3" key="1">
    <citation type="submission" date="2018-04" db="EMBL/GenBank/DDBJ databases">
        <title>Chitinophaga fuyangensis sp. nov., isolated from soil in a chemical factory.</title>
        <authorList>
            <person name="Chen K."/>
        </authorList>
    </citation>
    <scope>NUCLEOTIDE SEQUENCE [LARGE SCALE GENOMIC DNA]</scope>
    <source>
        <strain evidence="2 3">LY-1</strain>
    </source>
</reference>
<dbReference type="EMBL" id="QCYK01000002">
    <property type="protein sequence ID" value="PUZ25747.1"/>
    <property type="molecule type" value="Genomic_DNA"/>
</dbReference>
<accession>A0A2T7BHI7</accession>